<dbReference type="CDD" id="cd01949">
    <property type="entry name" value="GGDEF"/>
    <property type="match status" value="1"/>
</dbReference>
<keyword evidence="1" id="KW-0812">Transmembrane</keyword>
<dbReference type="Pfam" id="PF00990">
    <property type="entry name" value="GGDEF"/>
    <property type="match status" value="1"/>
</dbReference>
<dbReference type="PROSITE" id="PS50887">
    <property type="entry name" value="GGDEF"/>
    <property type="match status" value="1"/>
</dbReference>
<dbReference type="STRING" id="185007.SAMN02910350_02934"/>
<dbReference type="Gene3D" id="6.10.340.10">
    <property type="match status" value="1"/>
</dbReference>
<evidence type="ECO:0000256" key="1">
    <source>
        <dbReference type="SAM" id="Phobius"/>
    </source>
</evidence>
<protein>
    <submittedName>
        <fullName evidence="3">Diguanylate cyclase (GGDEF) domain-containing protein</fullName>
    </submittedName>
</protein>
<dbReference type="NCBIfam" id="TIGR00254">
    <property type="entry name" value="GGDEF"/>
    <property type="match status" value="1"/>
</dbReference>
<dbReference type="OrthoDB" id="9804955at2"/>
<dbReference type="InterPro" id="IPR029151">
    <property type="entry name" value="Sensor-like_sf"/>
</dbReference>
<dbReference type="InterPro" id="IPR043128">
    <property type="entry name" value="Rev_trsase/Diguanyl_cyclase"/>
</dbReference>
<gene>
    <name evidence="3" type="ORF">SAMN02745725_03137</name>
</gene>
<reference evidence="3 4" key="1">
    <citation type="submission" date="2016-11" db="EMBL/GenBank/DDBJ databases">
        <authorList>
            <person name="Jaros S."/>
            <person name="Januszkiewicz K."/>
            <person name="Wedrychowicz H."/>
        </authorList>
    </citation>
    <scope>NUCLEOTIDE SEQUENCE [LARGE SCALE GENOMIC DNA]</scope>
    <source>
        <strain evidence="3 4">DSM 14809</strain>
    </source>
</reference>
<dbReference type="AlphaFoldDB" id="A0A1M6LLN3"/>
<dbReference type="PANTHER" id="PTHR45138">
    <property type="entry name" value="REGULATORY COMPONENTS OF SENSORY TRANSDUCTION SYSTEM"/>
    <property type="match status" value="1"/>
</dbReference>
<accession>A0A1M6LLN3</accession>
<dbReference type="EMBL" id="FQYQ01000048">
    <property type="protein sequence ID" value="SHJ72119.1"/>
    <property type="molecule type" value="Genomic_DNA"/>
</dbReference>
<dbReference type="InterPro" id="IPR000160">
    <property type="entry name" value="GGDEF_dom"/>
</dbReference>
<evidence type="ECO:0000259" key="2">
    <source>
        <dbReference type="PROSITE" id="PS50887"/>
    </source>
</evidence>
<feature type="transmembrane region" description="Helical" evidence="1">
    <location>
        <begin position="12"/>
        <end position="32"/>
    </location>
</feature>
<evidence type="ECO:0000313" key="4">
    <source>
        <dbReference type="Proteomes" id="UP000184185"/>
    </source>
</evidence>
<dbReference type="InterPro" id="IPR050469">
    <property type="entry name" value="Diguanylate_Cyclase"/>
</dbReference>
<dbReference type="GO" id="GO:0052621">
    <property type="term" value="F:diguanylate cyclase activity"/>
    <property type="evidence" value="ECO:0007669"/>
    <property type="project" value="TreeGrafter"/>
</dbReference>
<feature type="domain" description="GGDEF" evidence="2">
    <location>
        <begin position="341"/>
        <end position="471"/>
    </location>
</feature>
<name>A0A1M6LLN3_PSEXY</name>
<dbReference type="SUPFAM" id="SSF55073">
    <property type="entry name" value="Nucleotide cyclase"/>
    <property type="match status" value="1"/>
</dbReference>
<evidence type="ECO:0000313" key="3">
    <source>
        <dbReference type="EMBL" id="SHJ72119.1"/>
    </source>
</evidence>
<dbReference type="Gene3D" id="3.30.70.270">
    <property type="match status" value="1"/>
</dbReference>
<dbReference type="Proteomes" id="UP000184185">
    <property type="component" value="Unassembled WGS sequence"/>
</dbReference>
<dbReference type="PANTHER" id="PTHR45138:SF9">
    <property type="entry name" value="DIGUANYLATE CYCLASE DGCM-RELATED"/>
    <property type="match status" value="1"/>
</dbReference>
<feature type="transmembrane region" description="Helical" evidence="1">
    <location>
        <begin position="207"/>
        <end position="225"/>
    </location>
</feature>
<dbReference type="InterPro" id="IPR029787">
    <property type="entry name" value="Nucleotide_cyclase"/>
</dbReference>
<dbReference type="SUPFAM" id="SSF103190">
    <property type="entry name" value="Sensory domain-like"/>
    <property type="match status" value="1"/>
</dbReference>
<keyword evidence="1" id="KW-0472">Membrane</keyword>
<sequence>MHRFKKPLRRSIFIGSTVFILLLCILLNILTYRSFRKSLYNSYEERITDILVYVHSHIDLDDLSRCVDTLEESPKYNDLMQLMDNVVEQFNIHYLYIVTPLNNNDTDNMLIVLSATTEYEREYHIDEDIVLGYICHDDYSAEMAQAHIDALNNDKISFFEEKSSWGVDYTGFLPLIDSSGKHFALLCVDIDVANIQDIIRAYTIENIIIITVLGIFFMLLLQFWFNKNIISPITNLERSVSVFAENAHEQTDPSKLLLDIPTLHTDNEVEGLYDAISQLSNDMHSYVMNIVNMEEKVSDLKTQVNYMDMLAYQDSLTKVKNKAWYDKTSQRINEEIEEGSAEFAIIMADLNYLKKINDTYGHERGNEYIFGACKEICQIFSHSPIFRIGGDEFVILLEKIDYINRNTLLSEIELIFGDSANNTSMEPWQRYSVALGMAIFNAESDKSIEDVFERADKAMYKKKAFMKAARE</sequence>
<keyword evidence="1" id="KW-1133">Transmembrane helix</keyword>
<keyword evidence="4" id="KW-1185">Reference proteome</keyword>
<proteinExistence type="predicted"/>
<dbReference type="SMART" id="SM00267">
    <property type="entry name" value="GGDEF"/>
    <property type="match status" value="1"/>
</dbReference>
<organism evidence="3 4">
    <name type="scientific">Pseudobutyrivibrio xylanivorans DSM 14809</name>
    <dbReference type="NCBI Taxonomy" id="1123012"/>
    <lineage>
        <taxon>Bacteria</taxon>
        <taxon>Bacillati</taxon>
        <taxon>Bacillota</taxon>
        <taxon>Clostridia</taxon>
        <taxon>Lachnospirales</taxon>
        <taxon>Lachnospiraceae</taxon>
        <taxon>Pseudobutyrivibrio</taxon>
    </lineage>
</organism>